<reference evidence="2 3" key="1">
    <citation type="submission" date="2019-04" db="EMBL/GenBank/DDBJ databases">
        <title>Corynebacterium endometrii sp. nov., isolated from the uterus of a cow with endometritis.</title>
        <authorList>
            <person name="Ballas P."/>
            <person name="Ruckert C."/>
            <person name="Wagener K."/>
            <person name="Drillich M."/>
            <person name="Kaempfer P."/>
            <person name="Busse H.-J."/>
            <person name="Ehling-Schulz M."/>
        </authorList>
    </citation>
    <scope>NUCLEOTIDE SEQUENCE [LARGE SCALE GENOMIC DNA]</scope>
    <source>
        <strain evidence="2 3">LMM-1653</strain>
    </source>
</reference>
<dbReference type="EMBL" id="CP039247">
    <property type="protein sequence ID" value="QCB28987.1"/>
    <property type="molecule type" value="Genomic_DNA"/>
</dbReference>
<proteinExistence type="predicted"/>
<feature type="transmembrane region" description="Helical" evidence="1">
    <location>
        <begin position="72"/>
        <end position="93"/>
    </location>
</feature>
<dbReference type="AlphaFoldDB" id="A0A4P7QJM1"/>
<dbReference type="OrthoDB" id="4422565at2"/>
<dbReference type="Proteomes" id="UP000296352">
    <property type="component" value="Chromosome"/>
</dbReference>
<gene>
    <name evidence="2" type="ORF">CENDO_08585</name>
</gene>
<keyword evidence="1" id="KW-0812">Transmembrane</keyword>
<protein>
    <submittedName>
        <fullName evidence="2">Uncharacterized protein</fullName>
    </submittedName>
</protein>
<feature type="transmembrane region" description="Helical" evidence="1">
    <location>
        <begin position="46"/>
        <end position="65"/>
    </location>
</feature>
<feature type="transmembrane region" description="Helical" evidence="1">
    <location>
        <begin position="121"/>
        <end position="139"/>
    </location>
</feature>
<dbReference type="KEGG" id="cee:CENDO_08585"/>
<dbReference type="RefSeq" id="WP_136141642.1">
    <property type="nucleotide sequence ID" value="NZ_CP039247.1"/>
</dbReference>
<name>A0A4P7QJM1_9CORY</name>
<evidence type="ECO:0000256" key="1">
    <source>
        <dbReference type="SAM" id="Phobius"/>
    </source>
</evidence>
<evidence type="ECO:0000313" key="3">
    <source>
        <dbReference type="Proteomes" id="UP000296352"/>
    </source>
</evidence>
<evidence type="ECO:0000313" key="2">
    <source>
        <dbReference type="EMBL" id="QCB28987.1"/>
    </source>
</evidence>
<organism evidence="2 3">
    <name type="scientific">Corynebacterium endometrii</name>
    <dbReference type="NCBI Taxonomy" id="2488819"/>
    <lineage>
        <taxon>Bacteria</taxon>
        <taxon>Bacillati</taxon>
        <taxon>Actinomycetota</taxon>
        <taxon>Actinomycetes</taxon>
        <taxon>Mycobacteriales</taxon>
        <taxon>Corynebacteriaceae</taxon>
        <taxon>Corynebacterium</taxon>
    </lineage>
</organism>
<sequence>MTMTQTVAQLPEEAVLEGATLTEQHLIDHEFLLQGSPLAFDTPMPLVLVGLGVLLTVTGLLAVQFRTATPGAALAALLPAPFLLAAKHIWMIIDVSARYDFPGVAGYVARNYTEYWSSQSIALAVLAALAIINAVIVLVRMRRESRGRS</sequence>
<accession>A0A4P7QJM1</accession>
<keyword evidence="1" id="KW-1133">Transmembrane helix</keyword>
<keyword evidence="3" id="KW-1185">Reference proteome</keyword>
<keyword evidence="1" id="KW-0472">Membrane</keyword>